<dbReference type="Proteomes" id="UP001430290">
    <property type="component" value="Unassembled WGS sequence"/>
</dbReference>
<dbReference type="SMART" id="SM00558">
    <property type="entry name" value="JmjC"/>
    <property type="match status" value="1"/>
</dbReference>
<dbReference type="Gene3D" id="2.60.120.10">
    <property type="entry name" value="Jelly Rolls"/>
    <property type="match status" value="1"/>
</dbReference>
<name>A0ABS7TBJ7_9GAMM</name>
<evidence type="ECO:0000313" key="2">
    <source>
        <dbReference type="EMBL" id="MBZ4185210.1"/>
    </source>
</evidence>
<evidence type="ECO:0000259" key="1">
    <source>
        <dbReference type="PROSITE" id="PS51184"/>
    </source>
</evidence>
<keyword evidence="3" id="KW-1185">Reference proteome</keyword>
<dbReference type="PROSITE" id="PS51184">
    <property type="entry name" value="JMJC"/>
    <property type="match status" value="1"/>
</dbReference>
<proteinExistence type="predicted"/>
<gene>
    <name evidence="2" type="ORF">K7B09_02585</name>
</gene>
<dbReference type="InterPro" id="IPR014710">
    <property type="entry name" value="RmlC-like_jellyroll"/>
</dbReference>
<dbReference type="EMBL" id="JAIQDJ010000001">
    <property type="protein sequence ID" value="MBZ4185210.1"/>
    <property type="molecule type" value="Genomic_DNA"/>
</dbReference>
<evidence type="ECO:0000313" key="3">
    <source>
        <dbReference type="Proteomes" id="UP001430290"/>
    </source>
</evidence>
<dbReference type="Pfam" id="PF13621">
    <property type="entry name" value="Cupin_8"/>
    <property type="match status" value="1"/>
</dbReference>
<dbReference type="PANTHER" id="PTHR12461:SF105">
    <property type="entry name" value="HYPOXIA-INDUCIBLE FACTOR 1-ALPHA INHIBITOR"/>
    <property type="match status" value="1"/>
</dbReference>
<organism evidence="2 3">
    <name type="scientific">Thermomonas beijingensis</name>
    <dbReference type="NCBI Taxonomy" id="2872701"/>
    <lineage>
        <taxon>Bacteria</taxon>
        <taxon>Pseudomonadati</taxon>
        <taxon>Pseudomonadota</taxon>
        <taxon>Gammaproteobacteria</taxon>
        <taxon>Lysobacterales</taxon>
        <taxon>Lysobacteraceae</taxon>
        <taxon>Thermomonas</taxon>
    </lineage>
</organism>
<sequence>MSSQIEEYGNGQCVDSQAFELADVVAAGQPRVLRGLCRDWPLVQAAYQSHSAFAQALAALDSGAAVDVLHLPPEANGVVGYNAVGDGFNYQHFKVSLTDVLTRLAAFSRSQGAVPGVALQSALITECMPAFVANHRMPCLPAAVLPRLWVGNRVTTPAHFDVSHNIAVAVCGQRRFTLFPTGQVANLYIGPLDFAPTGAAITLARPDQPDFDRHPRLREALDNAVVAVLEPGDALYVPPLWWHQVESLDVLNGLINYWWMPPPPASGMDALLLARLALHSLPAPLRENWRALFEHYVFGDSDAVAHIPKQQRGVLGEQDSQGAATLRERIRSAL</sequence>
<dbReference type="InterPro" id="IPR041667">
    <property type="entry name" value="Cupin_8"/>
</dbReference>
<reference evidence="2" key="1">
    <citation type="submission" date="2021-09" db="EMBL/GenBank/DDBJ databases">
        <authorList>
            <person name="Wu T."/>
            <person name="Guo S.Z."/>
        </authorList>
    </citation>
    <scope>NUCLEOTIDE SEQUENCE</scope>
    <source>
        <strain evidence="2">RSS-23</strain>
    </source>
</reference>
<dbReference type="InterPro" id="IPR003347">
    <property type="entry name" value="JmjC_dom"/>
</dbReference>
<accession>A0ABS7TBJ7</accession>
<comment type="caution">
    <text evidence="2">The sequence shown here is derived from an EMBL/GenBank/DDBJ whole genome shotgun (WGS) entry which is preliminary data.</text>
</comment>
<protein>
    <submittedName>
        <fullName evidence="2">Cupin-like domain-containing protein</fullName>
    </submittedName>
</protein>
<dbReference type="PANTHER" id="PTHR12461">
    <property type="entry name" value="HYPOXIA-INDUCIBLE FACTOR 1 ALPHA INHIBITOR-RELATED"/>
    <property type="match status" value="1"/>
</dbReference>
<feature type="domain" description="JmjC" evidence="1">
    <location>
        <begin position="117"/>
        <end position="276"/>
    </location>
</feature>
<dbReference type="SUPFAM" id="SSF51197">
    <property type="entry name" value="Clavaminate synthase-like"/>
    <property type="match status" value="1"/>
</dbReference>
<dbReference type="RefSeq" id="WP_223626450.1">
    <property type="nucleotide sequence ID" value="NZ_JAIQDJ010000001.1"/>
</dbReference>